<dbReference type="PATRIC" id="fig|1352936.5.peg.9511"/>
<organism evidence="2 3">
    <name type="scientific">Streptomyces roseochromogenus subsp. oscitans DS 12.976</name>
    <dbReference type="NCBI Taxonomy" id="1352936"/>
    <lineage>
        <taxon>Bacteria</taxon>
        <taxon>Bacillati</taxon>
        <taxon>Actinomycetota</taxon>
        <taxon>Actinomycetes</taxon>
        <taxon>Kitasatosporales</taxon>
        <taxon>Streptomycetaceae</taxon>
        <taxon>Streptomyces</taxon>
    </lineage>
</organism>
<gene>
    <name evidence="2" type="ORF">M878_45735</name>
</gene>
<evidence type="ECO:0000256" key="1">
    <source>
        <dbReference type="SAM" id="MobiDB-lite"/>
    </source>
</evidence>
<dbReference type="Proteomes" id="UP000017984">
    <property type="component" value="Plasmid pSros1"/>
</dbReference>
<dbReference type="HOGENOM" id="CLU_2653037_0_0_11"/>
<keyword evidence="3" id="KW-1185">Reference proteome</keyword>
<accession>V6JEB3</accession>
<feature type="region of interest" description="Disordered" evidence="1">
    <location>
        <begin position="1"/>
        <end position="24"/>
    </location>
</feature>
<name>V6JEB3_STRRC</name>
<dbReference type="EMBL" id="AWQX01000398">
    <property type="protein sequence ID" value="EST18068.1"/>
    <property type="molecule type" value="Genomic_DNA"/>
</dbReference>
<evidence type="ECO:0000313" key="2">
    <source>
        <dbReference type="EMBL" id="EST18068.1"/>
    </source>
</evidence>
<feature type="compositionally biased region" description="Basic and acidic residues" evidence="1">
    <location>
        <begin position="1"/>
        <end position="21"/>
    </location>
</feature>
<protein>
    <submittedName>
        <fullName evidence="2">Uncharacterized protein</fullName>
    </submittedName>
</protein>
<sequence>MERHTGAGHYARPEEGGRVLPDDSDITSASVADLVVTFCSVMDNMHRTNNTSSLADLGRYASQLWWEMTGRGVEFR</sequence>
<keyword evidence="2" id="KW-0614">Plasmid</keyword>
<proteinExistence type="predicted"/>
<reference evidence="2 3" key="1">
    <citation type="journal article" date="2014" name="Genome Announc.">
        <title>Draft Genome Sequence of Streptomyces roseochromogenes subsp. oscitans DS 12.976, Producer of the Aminocoumarin Antibiotic Clorobiocin.</title>
        <authorList>
            <person name="Ruckert C."/>
            <person name="Kalinowski J."/>
            <person name="Heide L."/>
            <person name="Apel A.K."/>
        </authorList>
    </citation>
    <scope>NUCLEOTIDE SEQUENCE [LARGE SCALE GENOMIC DNA]</scope>
    <source>
        <strain evidence="2 3">DS 12.976</strain>
        <plasmid evidence="2">pSros1</plasmid>
    </source>
</reference>
<comment type="caution">
    <text evidence="2">The sequence shown here is derived from an EMBL/GenBank/DDBJ whole genome shotgun (WGS) entry which is preliminary data.</text>
</comment>
<geneLocation type="plasmid" evidence="2 3">
    <name>pSros1</name>
</geneLocation>
<evidence type="ECO:0000313" key="3">
    <source>
        <dbReference type="Proteomes" id="UP000017984"/>
    </source>
</evidence>
<dbReference type="AlphaFoldDB" id="V6JEB3"/>